<evidence type="ECO:0000256" key="24">
    <source>
        <dbReference type="ARBA" id="ARBA00083097"/>
    </source>
</evidence>
<comment type="pathway">
    <text evidence="13">Steroid biosynthesis; estrogen biosynthesis.</text>
</comment>
<evidence type="ECO:0000256" key="12">
    <source>
        <dbReference type="ARBA" id="ARBA00023160"/>
    </source>
</evidence>
<dbReference type="PRINTS" id="PR00081">
    <property type="entry name" value="GDHRDH"/>
</dbReference>
<accession>A0A2C9M9W1</accession>
<evidence type="ECO:0000256" key="2">
    <source>
        <dbReference type="ARBA" id="ARBA00005194"/>
    </source>
</evidence>
<comment type="catalytic activity">
    <reaction evidence="15">
        <text>testosterone + NAD(+) = androst-4-ene-3,17-dione + NADH + H(+)</text>
        <dbReference type="Rhea" id="RHEA:14929"/>
        <dbReference type="ChEBI" id="CHEBI:15378"/>
        <dbReference type="ChEBI" id="CHEBI:16422"/>
        <dbReference type="ChEBI" id="CHEBI:17347"/>
        <dbReference type="ChEBI" id="CHEBI:57540"/>
        <dbReference type="ChEBI" id="CHEBI:57945"/>
        <dbReference type="EC" id="1.1.1.239"/>
    </reaction>
    <physiologicalReaction direction="left-to-right" evidence="15">
        <dbReference type="Rhea" id="RHEA:14930"/>
    </physiologicalReaction>
</comment>
<sequence length="263" mass="28522">MLRLGFIMQLHIQKVVWDKLQFHIIYCGGSGIGKAVCSVLAREGARVAVTDINKSSAQETVLSLPNSSLHEAFEINVSSSTEVTNLLENIEKRFKSVPCIAVHAAGITRDNFLLKLDEQSFDEVINVNLKGTFLINQAVGRAMQKARIENGSIVNISSIVGKNGNVAQTNYAASKAGVIGFTKSAAKELARYNIRVNAILPGFIETPMTEKVPENIMQMITALIPLKRTGQPQEIAEVCAFLVSPKSSYITGEAIEVTGGLNF</sequence>
<evidence type="ECO:0000256" key="7">
    <source>
        <dbReference type="ARBA" id="ARBA00022832"/>
    </source>
</evidence>
<dbReference type="PRINTS" id="PR00080">
    <property type="entry name" value="SDRFAMILY"/>
</dbReference>
<dbReference type="EC" id="1.1.1.239" evidence="19"/>
<dbReference type="EC" id="1.1.1.n12" evidence="4"/>
<proteinExistence type="inferred from homology"/>
<keyword evidence="7" id="KW-0276">Fatty acid metabolism</keyword>
<organism evidence="26 27">
    <name type="scientific">Biomphalaria glabrata</name>
    <name type="common">Bloodfluke planorb</name>
    <name type="synonym">Freshwater snail</name>
    <dbReference type="NCBI Taxonomy" id="6526"/>
    <lineage>
        <taxon>Eukaryota</taxon>
        <taxon>Metazoa</taxon>
        <taxon>Spiralia</taxon>
        <taxon>Lophotrochozoa</taxon>
        <taxon>Mollusca</taxon>
        <taxon>Gastropoda</taxon>
        <taxon>Heterobranchia</taxon>
        <taxon>Euthyneura</taxon>
        <taxon>Panpulmonata</taxon>
        <taxon>Hygrophila</taxon>
        <taxon>Lymnaeoidea</taxon>
        <taxon>Planorbidae</taxon>
        <taxon>Biomphalaria</taxon>
    </lineage>
</organism>
<comment type="subcellular location">
    <subcellularLocation>
        <location evidence="1">Mitochondrion matrix</location>
    </subcellularLocation>
</comment>
<comment type="similarity">
    <text evidence="3">Belongs to the short-chain dehydrogenases/reductases (SDR) family.</text>
</comment>
<dbReference type="KEGG" id="bgt:106059170"/>
<evidence type="ECO:0000256" key="14">
    <source>
        <dbReference type="ARBA" id="ARBA00049069"/>
    </source>
</evidence>
<dbReference type="VEuPathDB" id="VectorBase:BGLAX_034076"/>
<reference evidence="26" key="1">
    <citation type="submission" date="2020-05" db="UniProtKB">
        <authorList>
            <consortium name="EnsemblMetazoa"/>
        </authorList>
    </citation>
    <scope>IDENTIFICATION</scope>
    <source>
        <strain evidence="26">BB02</strain>
    </source>
</reference>
<dbReference type="PROSITE" id="PS00061">
    <property type="entry name" value="ADH_SHORT"/>
    <property type="match status" value="1"/>
</dbReference>
<protein>
    <recommendedName>
        <fullName evidence="20">(3R)-3-hydroxyacyl-CoA dehydrogenase</fullName>
        <ecNumber evidence="19">1.1.1.239</ecNumber>
        <ecNumber evidence="4">1.1.1.n12</ecNumber>
    </recommendedName>
    <alternativeName>
        <fullName evidence="22">17-beta-hydroxysteroid dehydrogenase 8</fullName>
    </alternativeName>
    <alternativeName>
        <fullName evidence="21">3-ketoacyl-[acyl-carrier-protein] reductase alpha subunit</fullName>
    </alternativeName>
    <alternativeName>
        <fullName evidence="24">3-oxoacyl-[acyl-carrier-protein] reductase</fullName>
    </alternativeName>
    <alternativeName>
        <fullName evidence="25">Estradiol 17-beta-dehydrogenase 8</fullName>
    </alternativeName>
    <alternativeName>
        <fullName evidence="23">Testosterone 17-beta-dehydrogenase 8</fullName>
    </alternativeName>
</protein>
<evidence type="ECO:0000256" key="6">
    <source>
        <dbReference type="ARBA" id="ARBA00022553"/>
    </source>
</evidence>
<evidence type="ECO:0000256" key="23">
    <source>
        <dbReference type="ARBA" id="ARBA00081936"/>
    </source>
</evidence>
<dbReference type="InterPro" id="IPR036291">
    <property type="entry name" value="NAD(P)-bd_dom_sf"/>
</dbReference>
<dbReference type="InterPro" id="IPR020904">
    <property type="entry name" value="Sc_DH/Rdtase_CS"/>
</dbReference>
<evidence type="ECO:0000256" key="16">
    <source>
        <dbReference type="ARBA" id="ARBA00050435"/>
    </source>
</evidence>
<evidence type="ECO:0000313" key="27">
    <source>
        <dbReference type="Proteomes" id="UP000076420"/>
    </source>
</evidence>
<evidence type="ECO:0000256" key="1">
    <source>
        <dbReference type="ARBA" id="ARBA00004305"/>
    </source>
</evidence>
<evidence type="ECO:0000256" key="21">
    <source>
        <dbReference type="ARBA" id="ARBA00077835"/>
    </source>
</evidence>
<evidence type="ECO:0000256" key="3">
    <source>
        <dbReference type="ARBA" id="ARBA00006484"/>
    </source>
</evidence>
<evidence type="ECO:0000256" key="8">
    <source>
        <dbReference type="ARBA" id="ARBA00023002"/>
    </source>
</evidence>
<dbReference type="GO" id="GO:0008210">
    <property type="term" value="P:estrogen metabolic process"/>
    <property type="evidence" value="ECO:0007669"/>
    <property type="project" value="UniProtKB-ARBA"/>
</dbReference>
<evidence type="ECO:0000256" key="4">
    <source>
        <dbReference type="ARBA" id="ARBA00012456"/>
    </source>
</evidence>
<dbReference type="EnsemblMetazoa" id="BGLB040111-RB">
    <property type="protein sequence ID" value="BGLB040111-PB"/>
    <property type="gene ID" value="BGLB040111"/>
</dbReference>
<dbReference type="GO" id="GO:0005759">
    <property type="term" value="C:mitochondrial matrix"/>
    <property type="evidence" value="ECO:0007669"/>
    <property type="project" value="UniProtKB-SubCell"/>
</dbReference>
<dbReference type="Pfam" id="PF13561">
    <property type="entry name" value="adh_short_C2"/>
    <property type="match status" value="1"/>
</dbReference>
<evidence type="ECO:0000256" key="19">
    <source>
        <dbReference type="ARBA" id="ARBA00066822"/>
    </source>
</evidence>
<dbReference type="VEuPathDB" id="VectorBase:BGLB040111"/>
<evidence type="ECO:0000256" key="11">
    <source>
        <dbReference type="ARBA" id="ARBA00023128"/>
    </source>
</evidence>
<dbReference type="PANTHER" id="PTHR42760">
    <property type="entry name" value="SHORT-CHAIN DEHYDROGENASES/REDUCTASES FAMILY MEMBER"/>
    <property type="match status" value="1"/>
</dbReference>
<dbReference type="SUPFAM" id="SSF51735">
    <property type="entry name" value="NAD(P)-binding Rossmann-fold domains"/>
    <property type="match status" value="1"/>
</dbReference>
<dbReference type="FunFam" id="3.40.50.720:FF:000231">
    <property type="entry name" value="Estradiol 17-beta-dehydrogenase 8"/>
    <property type="match status" value="1"/>
</dbReference>
<evidence type="ECO:0000256" key="17">
    <source>
        <dbReference type="ARBA" id="ARBA00052680"/>
    </source>
</evidence>
<evidence type="ECO:0000256" key="10">
    <source>
        <dbReference type="ARBA" id="ARBA00023098"/>
    </source>
</evidence>
<dbReference type="GO" id="GO:0004303">
    <property type="term" value="F:estradiol 17-beta-dehydrogenase [NAD(P)+] activity"/>
    <property type="evidence" value="ECO:0007669"/>
    <property type="project" value="UniProtKB-EC"/>
</dbReference>
<evidence type="ECO:0000256" key="20">
    <source>
        <dbReference type="ARBA" id="ARBA00070911"/>
    </source>
</evidence>
<dbReference type="OrthoDB" id="294295at2759"/>
<dbReference type="NCBIfam" id="NF009466">
    <property type="entry name" value="PRK12826.1-2"/>
    <property type="match status" value="1"/>
</dbReference>
<keyword evidence="10" id="KW-0443">Lipid metabolism</keyword>
<comment type="catalytic activity">
    <reaction evidence="16">
        <text>17beta-hydroxy-5alpha-androstan-3-one + NAD(+) = 5alpha-androstan-3,17-dione + NADH + H(+)</text>
        <dbReference type="Rhea" id="RHEA:41992"/>
        <dbReference type="ChEBI" id="CHEBI:15378"/>
        <dbReference type="ChEBI" id="CHEBI:15994"/>
        <dbReference type="ChEBI" id="CHEBI:16330"/>
        <dbReference type="ChEBI" id="CHEBI:57540"/>
        <dbReference type="ChEBI" id="CHEBI:57945"/>
    </reaction>
    <physiologicalReaction direction="left-to-right" evidence="16">
        <dbReference type="Rhea" id="RHEA:41993"/>
    </physiologicalReaction>
</comment>
<comment type="subunit">
    <text evidence="18">Heterotetramer with CBR4; contains two molecules of HSD17B8 and CBR4.</text>
</comment>
<keyword evidence="11" id="KW-0496">Mitochondrion</keyword>
<evidence type="ECO:0000256" key="15">
    <source>
        <dbReference type="ARBA" id="ARBA00050232"/>
    </source>
</evidence>
<comment type="pathway">
    <text evidence="2">Lipid metabolism; fatty acid biosynthesis.</text>
</comment>
<evidence type="ECO:0000256" key="5">
    <source>
        <dbReference type="ARBA" id="ARBA00022516"/>
    </source>
</evidence>
<comment type="catalytic activity">
    <reaction evidence="17">
        <text>a (3R)-3-hydroxyacyl-CoA + NAD(+) = a 3-oxoacyl-CoA + NADH + H(+)</text>
        <dbReference type="Rhea" id="RHEA:32711"/>
        <dbReference type="ChEBI" id="CHEBI:15378"/>
        <dbReference type="ChEBI" id="CHEBI:57319"/>
        <dbReference type="ChEBI" id="CHEBI:57540"/>
        <dbReference type="ChEBI" id="CHEBI:57945"/>
        <dbReference type="ChEBI" id="CHEBI:90726"/>
        <dbReference type="EC" id="1.1.1.n12"/>
    </reaction>
    <physiologicalReaction direction="left-to-right" evidence="17">
        <dbReference type="Rhea" id="RHEA:32712"/>
    </physiologicalReaction>
</comment>
<keyword evidence="6" id="KW-0597">Phosphoprotein</keyword>
<dbReference type="AlphaFoldDB" id="A0A2C9M9W1"/>
<keyword evidence="9" id="KW-0520">NAD</keyword>
<comment type="catalytic activity">
    <reaction evidence="14">
        <text>17beta-estradiol + NAD(+) = estrone + NADH + H(+)</text>
        <dbReference type="Rhea" id="RHEA:24612"/>
        <dbReference type="ChEBI" id="CHEBI:15378"/>
        <dbReference type="ChEBI" id="CHEBI:16469"/>
        <dbReference type="ChEBI" id="CHEBI:17263"/>
        <dbReference type="ChEBI" id="CHEBI:57540"/>
        <dbReference type="ChEBI" id="CHEBI:57945"/>
        <dbReference type="EC" id="1.1.1.62"/>
    </reaction>
    <physiologicalReaction direction="left-to-right" evidence="14">
        <dbReference type="Rhea" id="RHEA:24613"/>
    </physiologicalReaction>
    <physiologicalReaction direction="right-to-left" evidence="14">
        <dbReference type="Rhea" id="RHEA:24614"/>
    </physiologicalReaction>
</comment>
<keyword evidence="5" id="KW-0444">Lipid biosynthesis</keyword>
<keyword evidence="8" id="KW-0560">Oxidoreductase</keyword>
<dbReference type="GO" id="GO:0048038">
    <property type="term" value="F:quinone binding"/>
    <property type="evidence" value="ECO:0007669"/>
    <property type="project" value="TreeGrafter"/>
</dbReference>
<dbReference type="GO" id="GO:0006633">
    <property type="term" value="P:fatty acid biosynthetic process"/>
    <property type="evidence" value="ECO:0007669"/>
    <property type="project" value="UniProtKB-KW"/>
</dbReference>
<dbReference type="STRING" id="6526.A0A2C9M9W1"/>
<evidence type="ECO:0000256" key="9">
    <source>
        <dbReference type="ARBA" id="ARBA00023027"/>
    </source>
</evidence>
<evidence type="ECO:0000313" key="26">
    <source>
        <dbReference type="EnsemblMetazoa" id="BGLB040111-PB"/>
    </source>
</evidence>
<dbReference type="InterPro" id="IPR002347">
    <property type="entry name" value="SDR_fam"/>
</dbReference>
<dbReference type="GO" id="GO:0047035">
    <property type="term" value="F:testosterone dehydrogenase (NAD+) activity"/>
    <property type="evidence" value="ECO:0007669"/>
    <property type="project" value="UniProtKB-EC"/>
</dbReference>
<name>A0A2C9M9W1_BIOGL</name>
<dbReference type="PANTHER" id="PTHR42760:SF83">
    <property type="entry name" value="(3R)-3-HYDROXYACYL-COA DEHYDROGENASE"/>
    <property type="match status" value="1"/>
</dbReference>
<evidence type="ECO:0000256" key="18">
    <source>
        <dbReference type="ARBA" id="ARBA00065174"/>
    </source>
</evidence>
<evidence type="ECO:0000256" key="25">
    <source>
        <dbReference type="ARBA" id="ARBA00083258"/>
    </source>
</evidence>
<gene>
    <name evidence="26" type="primary">106059170</name>
</gene>
<keyword evidence="12" id="KW-0275">Fatty acid biosynthesis</keyword>
<dbReference type="RefSeq" id="XP_013072181.2">
    <property type="nucleotide sequence ID" value="XM_013216727.2"/>
</dbReference>
<dbReference type="Proteomes" id="UP000076420">
    <property type="component" value="Unassembled WGS sequence"/>
</dbReference>
<evidence type="ECO:0000256" key="22">
    <source>
        <dbReference type="ARBA" id="ARBA00081419"/>
    </source>
</evidence>
<dbReference type="Gene3D" id="3.40.50.720">
    <property type="entry name" value="NAD(P)-binding Rossmann-like Domain"/>
    <property type="match status" value="1"/>
</dbReference>
<evidence type="ECO:0000256" key="13">
    <source>
        <dbReference type="ARBA" id="ARBA00037929"/>
    </source>
</evidence>